<reference evidence="7" key="2">
    <citation type="journal article" date="2023" name="IMA Fungus">
        <title>Comparative genomic study of the Penicillium genus elucidates a diverse pangenome and 15 lateral gene transfer events.</title>
        <authorList>
            <person name="Petersen C."/>
            <person name="Sorensen T."/>
            <person name="Nielsen M.R."/>
            <person name="Sondergaard T.E."/>
            <person name="Sorensen J.L."/>
            <person name="Fitzpatrick D.A."/>
            <person name="Frisvad J.C."/>
            <person name="Nielsen K.L."/>
        </authorList>
    </citation>
    <scope>NUCLEOTIDE SEQUENCE</scope>
    <source>
        <strain evidence="7">IBT 16125</strain>
    </source>
</reference>
<dbReference type="PANTHER" id="PTHR42718:SF1">
    <property type="entry name" value="LOW AFFINITY AMMONIUM TRANSPORTER"/>
    <property type="match status" value="1"/>
</dbReference>
<keyword evidence="4 5" id="KW-0472">Membrane</keyword>
<protein>
    <recommendedName>
        <fullName evidence="6">Major facilitator superfamily (MFS) profile domain-containing protein</fullName>
    </recommendedName>
</protein>
<dbReference type="SUPFAM" id="SSF103473">
    <property type="entry name" value="MFS general substrate transporter"/>
    <property type="match status" value="1"/>
</dbReference>
<feature type="transmembrane region" description="Helical" evidence="5">
    <location>
        <begin position="483"/>
        <end position="509"/>
    </location>
</feature>
<feature type="transmembrane region" description="Helical" evidence="5">
    <location>
        <begin position="395"/>
        <end position="415"/>
    </location>
</feature>
<dbReference type="RefSeq" id="XP_056767494.1">
    <property type="nucleotide sequence ID" value="XM_056908876.1"/>
</dbReference>
<feature type="transmembrane region" description="Helical" evidence="5">
    <location>
        <begin position="258"/>
        <end position="276"/>
    </location>
</feature>
<accession>A0AAD6G3X4</accession>
<evidence type="ECO:0000256" key="3">
    <source>
        <dbReference type="ARBA" id="ARBA00022989"/>
    </source>
</evidence>
<feature type="transmembrane region" description="Helical" evidence="5">
    <location>
        <begin position="427"/>
        <end position="451"/>
    </location>
</feature>
<evidence type="ECO:0000313" key="7">
    <source>
        <dbReference type="EMBL" id="KAJ5454538.1"/>
    </source>
</evidence>
<evidence type="ECO:0000256" key="2">
    <source>
        <dbReference type="ARBA" id="ARBA00022692"/>
    </source>
</evidence>
<dbReference type="Pfam" id="PF07690">
    <property type="entry name" value="MFS_1"/>
    <property type="match status" value="1"/>
</dbReference>
<dbReference type="Proteomes" id="UP001213681">
    <property type="component" value="Unassembled WGS sequence"/>
</dbReference>
<sequence>MFRGWLPARAGRAGHAETSLKSSSISNGHSSQFPRPQVLALEADMAANHTMGETDPKAVNYERGDSISYSRKLKLKLNTIVVDIDLPNALATTIEPENTAFSVASPSADLEAKEETLNFGEPKSLIHEVIFVTVVCAAQLMTQAGLSLSIAPLHIISASFNSTPKDLTWASAAYSLTVGTFIFVSGRLGDVYGHRLLFIIGFLWFGLWSILGGFSVWSNPIFFDCCRAFQGIGPALLLPNSVAILGRSYPPGRRKGMVFCLFGAVAPGGFTLGAVFSSLLAERLWWPWAYWIMGIACFIFAVLGFLVIPYARQEKPHPELSRLERLDVRGAITGVSGLILINFSWNQAAVVGWEVPYTYVLLIVGIMIMGVFLLLERKAAYPLLPRSVFKGETGWVLGCLAAGWSSFGILVFYYYNILENLEGNTGLLVTAKWAGASVSGACAAVVTGLLLGRVPASIIMFIAMLAFSAGQALLASMPIGQTYWANAFVIMLVTPWGMDMSFPSGILILSDAMPQKDQGAAGSLVNTVVNYSISMGLGFAGTVERYVNNDGKDVLEGYRGATYMGVGLAGLGSVIATCFMIVTWKASRDKS</sequence>
<proteinExistence type="predicted"/>
<dbReference type="PROSITE" id="PS50850">
    <property type="entry name" value="MFS"/>
    <property type="match status" value="1"/>
</dbReference>
<comment type="caution">
    <text evidence="7">The sequence shown here is derived from an EMBL/GenBank/DDBJ whole genome shotgun (WGS) entry which is preliminary data.</text>
</comment>
<dbReference type="AlphaFoldDB" id="A0AAD6G3X4"/>
<evidence type="ECO:0000313" key="8">
    <source>
        <dbReference type="Proteomes" id="UP001213681"/>
    </source>
</evidence>
<gene>
    <name evidence="7" type="ORF">N7458_005494</name>
</gene>
<feature type="transmembrane region" description="Helical" evidence="5">
    <location>
        <begin position="228"/>
        <end position="246"/>
    </location>
</feature>
<evidence type="ECO:0000256" key="1">
    <source>
        <dbReference type="ARBA" id="ARBA00004141"/>
    </source>
</evidence>
<dbReference type="GO" id="GO:0016020">
    <property type="term" value="C:membrane"/>
    <property type="evidence" value="ECO:0007669"/>
    <property type="project" value="UniProtKB-SubCell"/>
</dbReference>
<dbReference type="InterPro" id="IPR036259">
    <property type="entry name" value="MFS_trans_sf"/>
</dbReference>
<keyword evidence="2 5" id="KW-0812">Transmembrane</keyword>
<feature type="transmembrane region" description="Helical" evidence="5">
    <location>
        <begin position="328"/>
        <end position="345"/>
    </location>
</feature>
<feature type="transmembrane region" description="Helical" evidence="5">
    <location>
        <begin position="167"/>
        <end position="184"/>
    </location>
</feature>
<evidence type="ECO:0000256" key="4">
    <source>
        <dbReference type="ARBA" id="ARBA00023136"/>
    </source>
</evidence>
<feature type="transmembrane region" description="Helical" evidence="5">
    <location>
        <begin position="288"/>
        <end position="308"/>
    </location>
</feature>
<dbReference type="PANTHER" id="PTHR42718">
    <property type="entry name" value="MAJOR FACILITATOR SUPERFAMILY MULTIDRUG TRANSPORTER MFSC"/>
    <property type="match status" value="1"/>
</dbReference>
<feature type="domain" description="Major facilitator superfamily (MFS) profile" evidence="6">
    <location>
        <begin position="131"/>
        <end position="588"/>
    </location>
</feature>
<name>A0AAD6G3X4_9EURO</name>
<evidence type="ECO:0000256" key="5">
    <source>
        <dbReference type="SAM" id="Phobius"/>
    </source>
</evidence>
<dbReference type="InterPro" id="IPR011701">
    <property type="entry name" value="MFS"/>
</dbReference>
<evidence type="ECO:0000259" key="6">
    <source>
        <dbReference type="PROSITE" id="PS50850"/>
    </source>
</evidence>
<dbReference type="CDD" id="cd17476">
    <property type="entry name" value="MFS_Amf1_MDR_like"/>
    <property type="match status" value="1"/>
</dbReference>
<dbReference type="Gene3D" id="1.20.1250.20">
    <property type="entry name" value="MFS general substrate transporter like domains"/>
    <property type="match status" value="2"/>
</dbReference>
<dbReference type="EMBL" id="JAPVEA010000005">
    <property type="protein sequence ID" value="KAJ5454538.1"/>
    <property type="molecule type" value="Genomic_DNA"/>
</dbReference>
<comment type="subcellular location">
    <subcellularLocation>
        <location evidence="1">Membrane</location>
        <topology evidence="1">Multi-pass membrane protein</topology>
    </subcellularLocation>
</comment>
<feature type="transmembrane region" description="Helical" evidence="5">
    <location>
        <begin position="458"/>
        <end position="477"/>
    </location>
</feature>
<dbReference type="GeneID" id="81599119"/>
<dbReference type="InterPro" id="IPR020846">
    <property type="entry name" value="MFS_dom"/>
</dbReference>
<keyword evidence="3 5" id="KW-1133">Transmembrane helix</keyword>
<feature type="transmembrane region" description="Helical" evidence="5">
    <location>
        <begin position="129"/>
        <end position="155"/>
    </location>
</feature>
<feature type="transmembrane region" description="Helical" evidence="5">
    <location>
        <begin position="196"/>
        <end position="216"/>
    </location>
</feature>
<reference evidence="7" key="1">
    <citation type="submission" date="2022-12" db="EMBL/GenBank/DDBJ databases">
        <authorList>
            <person name="Petersen C."/>
        </authorList>
    </citation>
    <scope>NUCLEOTIDE SEQUENCE</scope>
    <source>
        <strain evidence="7">IBT 16125</strain>
    </source>
</reference>
<feature type="transmembrane region" description="Helical" evidence="5">
    <location>
        <begin position="521"/>
        <end position="541"/>
    </location>
</feature>
<keyword evidence="8" id="KW-1185">Reference proteome</keyword>
<dbReference type="GO" id="GO:0022857">
    <property type="term" value="F:transmembrane transporter activity"/>
    <property type="evidence" value="ECO:0007669"/>
    <property type="project" value="InterPro"/>
</dbReference>
<feature type="transmembrane region" description="Helical" evidence="5">
    <location>
        <begin position="357"/>
        <end position="375"/>
    </location>
</feature>
<feature type="transmembrane region" description="Helical" evidence="5">
    <location>
        <begin position="561"/>
        <end position="584"/>
    </location>
</feature>
<organism evidence="7 8">
    <name type="scientific">Penicillium daleae</name>
    <dbReference type="NCBI Taxonomy" id="63821"/>
    <lineage>
        <taxon>Eukaryota</taxon>
        <taxon>Fungi</taxon>
        <taxon>Dikarya</taxon>
        <taxon>Ascomycota</taxon>
        <taxon>Pezizomycotina</taxon>
        <taxon>Eurotiomycetes</taxon>
        <taxon>Eurotiomycetidae</taxon>
        <taxon>Eurotiales</taxon>
        <taxon>Aspergillaceae</taxon>
        <taxon>Penicillium</taxon>
    </lineage>
</organism>